<name>U5BZT2_9BACT</name>
<reference evidence="1 2" key="1">
    <citation type="journal article" date="2013" name="Genome Announc.">
        <title>Draft Genome Sequence of the Psychrophilic and Alkaliphilic Rhodonellum psychrophilum Strain GCM71T.</title>
        <authorList>
            <person name="Hauptmann A.L."/>
            <person name="Glaring M.A."/>
            <person name="Hallin P.F."/>
            <person name="Prieme A."/>
            <person name="Stougaard P."/>
        </authorList>
    </citation>
    <scope>NUCLEOTIDE SEQUENCE [LARGE SCALE GENOMIC DNA]</scope>
    <source>
        <strain evidence="1 2">GCM71</strain>
    </source>
</reference>
<dbReference type="Proteomes" id="UP000016843">
    <property type="component" value="Unassembled WGS sequence"/>
</dbReference>
<organism evidence="1 2">
    <name type="scientific">Rhodonellum psychrophilum GCM71 = DSM 17998</name>
    <dbReference type="NCBI Taxonomy" id="1123057"/>
    <lineage>
        <taxon>Bacteria</taxon>
        <taxon>Pseudomonadati</taxon>
        <taxon>Bacteroidota</taxon>
        <taxon>Cytophagia</taxon>
        <taxon>Cytophagales</taxon>
        <taxon>Cytophagaceae</taxon>
        <taxon>Rhodonellum</taxon>
    </lineage>
</organism>
<gene>
    <name evidence="1" type="ORF">P872_06290</name>
</gene>
<evidence type="ECO:0000313" key="1">
    <source>
        <dbReference type="EMBL" id="ERM83079.1"/>
    </source>
</evidence>
<dbReference type="AlphaFoldDB" id="U5BZT2"/>
<proteinExistence type="predicted"/>
<protein>
    <submittedName>
        <fullName evidence="1">Uncharacterized protein</fullName>
    </submittedName>
</protein>
<sequence length="50" mass="5780">MNDSKHIVKKKSTENQGIRDIVQKIENRSLQFQTFNLHLQSDKQAIAIGK</sequence>
<accession>U5BZT2</accession>
<keyword evidence="2" id="KW-1185">Reference proteome</keyword>
<evidence type="ECO:0000313" key="2">
    <source>
        <dbReference type="Proteomes" id="UP000016843"/>
    </source>
</evidence>
<comment type="caution">
    <text evidence="1">The sequence shown here is derived from an EMBL/GenBank/DDBJ whole genome shotgun (WGS) entry which is preliminary data.</text>
</comment>
<dbReference type="EMBL" id="AWXR01000018">
    <property type="protein sequence ID" value="ERM83079.1"/>
    <property type="molecule type" value="Genomic_DNA"/>
</dbReference>